<evidence type="ECO:0000259" key="3">
    <source>
        <dbReference type="Pfam" id="PF13511"/>
    </source>
</evidence>
<dbReference type="Pfam" id="PF13511">
    <property type="entry name" value="DUF4124"/>
    <property type="match status" value="1"/>
</dbReference>
<name>A0ABU3KHG4_9BURK</name>
<evidence type="ECO:0000256" key="2">
    <source>
        <dbReference type="SAM" id="SignalP"/>
    </source>
</evidence>
<evidence type="ECO:0000313" key="4">
    <source>
        <dbReference type="EMBL" id="MDT7517156.1"/>
    </source>
</evidence>
<gene>
    <name evidence="4" type="ORF">RAE19_00080</name>
</gene>
<evidence type="ECO:0000313" key="5">
    <source>
        <dbReference type="Proteomes" id="UP001321700"/>
    </source>
</evidence>
<feature type="chain" id="PRO_5045646779" evidence="2">
    <location>
        <begin position="22"/>
        <end position="169"/>
    </location>
</feature>
<keyword evidence="5" id="KW-1185">Reference proteome</keyword>
<protein>
    <submittedName>
        <fullName evidence="4">DUF4124 domain-containing protein</fullName>
    </submittedName>
</protein>
<feature type="signal peptide" evidence="2">
    <location>
        <begin position="1"/>
        <end position="21"/>
    </location>
</feature>
<feature type="compositionally biased region" description="Polar residues" evidence="1">
    <location>
        <begin position="60"/>
        <end position="69"/>
    </location>
</feature>
<feature type="domain" description="DUF4124" evidence="3">
    <location>
        <begin position="10"/>
        <end position="62"/>
    </location>
</feature>
<dbReference type="EMBL" id="JAVBIK010000001">
    <property type="protein sequence ID" value="MDT7517156.1"/>
    <property type="molecule type" value="Genomic_DNA"/>
</dbReference>
<dbReference type="RefSeq" id="WP_313873009.1">
    <property type="nucleotide sequence ID" value="NZ_JAVBIK010000001.1"/>
</dbReference>
<accession>A0ABU3KHG4</accession>
<feature type="region of interest" description="Disordered" evidence="1">
    <location>
        <begin position="33"/>
        <end position="78"/>
    </location>
</feature>
<proteinExistence type="predicted"/>
<evidence type="ECO:0000256" key="1">
    <source>
        <dbReference type="SAM" id="MobiDB-lite"/>
    </source>
</evidence>
<dbReference type="Proteomes" id="UP001321700">
    <property type="component" value="Unassembled WGS sequence"/>
</dbReference>
<dbReference type="InterPro" id="IPR025392">
    <property type="entry name" value="DUF4124"/>
</dbReference>
<reference evidence="4 5" key="1">
    <citation type="submission" date="2023-08" db="EMBL/GenBank/DDBJ databases">
        <title>Rhodoferax potami sp. nov. and Rhodoferax mekongensis sp. nov., isolated from the Mekong River in Thailand.</title>
        <authorList>
            <person name="Kitikhun S."/>
            <person name="Charoenyingcharoen P."/>
            <person name="Siriarchawattana P."/>
            <person name="Likhitrattanapisal S."/>
            <person name="Nilsakha T."/>
            <person name="Chanpet A."/>
            <person name="Rattanawaree P."/>
            <person name="Ingsriswang S."/>
        </authorList>
    </citation>
    <scope>NUCLEOTIDE SEQUENCE [LARGE SCALE GENOMIC DNA]</scope>
    <source>
        <strain evidence="4 5">TBRC 17660</strain>
    </source>
</reference>
<comment type="caution">
    <text evidence="4">The sequence shown here is derived from an EMBL/GenBank/DDBJ whole genome shotgun (WGS) entry which is preliminary data.</text>
</comment>
<keyword evidence="2" id="KW-0732">Signal</keyword>
<sequence length="169" mass="17946">MHFSKFLVALPLALAASMATAQWQWLDKDGRKIFSDRAPGPEVPEKNILKRPAGTKAPASDSNAQTTPEGTKVDGAVAPAAKDAGVDKALDAKKKQAEAAEAAQKKAEAEKVAKAKADNCKLARQAKTTFESGIRLARANSAGEREFLDDAARASEMQRIQGVIDADCK</sequence>
<organism evidence="4 5">
    <name type="scientific">Rhodoferax potami</name>
    <dbReference type="NCBI Taxonomy" id="3068338"/>
    <lineage>
        <taxon>Bacteria</taxon>
        <taxon>Pseudomonadati</taxon>
        <taxon>Pseudomonadota</taxon>
        <taxon>Betaproteobacteria</taxon>
        <taxon>Burkholderiales</taxon>
        <taxon>Comamonadaceae</taxon>
        <taxon>Rhodoferax</taxon>
    </lineage>
</organism>